<proteinExistence type="inferred from homology"/>
<dbReference type="PANTHER" id="PTHR12534:SF0">
    <property type="entry name" value="SMALL RIBOSOMAL SUBUNIT PROTEIN US2M"/>
    <property type="match status" value="1"/>
</dbReference>
<dbReference type="AlphaFoldDB" id="A0A1Y1UGM5"/>
<dbReference type="GO" id="GO:0006412">
    <property type="term" value="P:translation"/>
    <property type="evidence" value="ECO:0007669"/>
    <property type="project" value="InterPro"/>
</dbReference>
<name>A0A1Y1UGM5_9TREE</name>
<dbReference type="FunCoup" id="A0A1Y1UGM5">
    <property type="interactions" value="168"/>
</dbReference>
<dbReference type="STRING" id="4999.A0A1Y1UGM5"/>
<keyword evidence="3" id="KW-0689">Ribosomal protein</keyword>
<dbReference type="Gene3D" id="3.40.50.10490">
    <property type="entry name" value="Glucose-6-phosphate isomerase like protein, domain 1"/>
    <property type="match status" value="1"/>
</dbReference>
<feature type="compositionally biased region" description="Low complexity" evidence="2">
    <location>
        <begin position="39"/>
        <end position="50"/>
    </location>
</feature>
<keyword evidence="3" id="KW-0687">Ribonucleoprotein</keyword>
<accession>A0A1Y1UGM5</accession>
<dbReference type="InterPro" id="IPR023591">
    <property type="entry name" value="Ribosomal_uS2_flav_dom_sf"/>
</dbReference>
<protein>
    <submittedName>
        <fullName evidence="3">Ribosomal protein S2, flavodoxin-like domain-containing protein</fullName>
    </submittedName>
</protein>
<evidence type="ECO:0000313" key="3">
    <source>
        <dbReference type="EMBL" id="ORX37178.1"/>
    </source>
</evidence>
<dbReference type="GO" id="GO:0005763">
    <property type="term" value="C:mitochondrial small ribosomal subunit"/>
    <property type="evidence" value="ECO:0007669"/>
    <property type="project" value="TreeGrafter"/>
</dbReference>
<dbReference type="InterPro" id="IPR001865">
    <property type="entry name" value="Ribosomal_uS2"/>
</dbReference>
<keyword evidence="4" id="KW-1185">Reference proteome</keyword>
<dbReference type="GO" id="GO:0003735">
    <property type="term" value="F:structural constituent of ribosome"/>
    <property type="evidence" value="ECO:0007669"/>
    <property type="project" value="InterPro"/>
</dbReference>
<dbReference type="EMBL" id="NBSH01000006">
    <property type="protein sequence ID" value="ORX37178.1"/>
    <property type="molecule type" value="Genomic_DNA"/>
</dbReference>
<dbReference type="InParanoid" id="A0A1Y1UGM5"/>
<organism evidence="3 4">
    <name type="scientific">Kockovaella imperatae</name>
    <dbReference type="NCBI Taxonomy" id="4999"/>
    <lineage>
        <taxon>Eukaryota</taxon>
        <taxon>Fungi</taxon>
        <taxon>Dikarya</taxon>
        <taxon>Basidiomycota</taxon>
        <taxon>Agaricomycotina</taxon>
        <taxon>Tremellomycetes</taxon>
        <taxon>Tremellales</taxon>
        <taxon>Cuniculitremaceae</taxon>
        <taxon>Kockovaella</taxon>
    </lineage>
</organism>
<comment type="caution">
    <text evidence="3">The sequence shown here is derived from an EMBL/GenBank/DDBJ whole genome shotgun (WGS) entry which is preliminary data.</text>
</comment>
<dbReference type="RefSeq" id="XP_021871216.1">
    <property type="nucleotide sequence ID" value="XM_022015764.1"/>
</dbReference>
<sequence>MRPCTSTSSRFLARSCPVNAQATGRNFASSTCSSNAEAESSRAAMSRSVADTSASVTRADREEAFQRRLRQIQAFRRQKEATHIKIPFIPQDEASQPIDTSPTPLRAALSTLMASGAALGGSPKNLNKNYKNYIYGYRSGLAIIDLEKTLPLLRHASAVIRDVVKADGVILFVGTATGMERCMDKAKKRMGDNGFMTNKWIPGLLTNPQSLFGLQPLLKGSNAPDLVVFLNPADVSFGVRECTVRAIPTIAIIDTHLDPRVVTYPIPANGDSLRTVELICGTLSMAGAEGRRMRLREQEALSSRAQKRAAAQDEVREEEEHEEEA</sequence>
<feature type="region of interest" description="Disordered" evidence="2">
    <location>
        <begin position="296"/>
        <end position="325"/>
    </location>
</feature>
<dbReference type="PANTHER" id="PTHR12534">
    <property type="entry name" value="30S RIBOSOMAL PROTEIN S2 PROKARYOTIC AND ORGANELLAR"/>
    <property type="match status" value="1"/>
</dbReference>
<feature type="compositionally biased region" description="Acidic residues" evidence="2">
    <location>
        <begin position="315"/>
        <end position="325"/>
    </location>
</feature>
<dbReference type="InterPro" id="IPR005706">
    <property type="entry name" value="Ribosomal_uS2_bac/mit/plastid"/>
</dbReference>
<reference evidence="3 4" key="1">
    <citation type="submission" date="2017-03" db="EMBL/GenBank/DDBJ databases">
        <title>Widespread Adenine N6-methylation of Active Genes in Fungi.</title>
        <authorList>
            <consortium name="DOE Joint Genome Institute"/>
            <person name="Mondo S.J."/>
            <person name="Dannebaum R.O."/>
            <person name="Kuo R.C."/>
            <person name="Louie K.B."/>
            <person name="Bewick A.J."/>
            <person name="Labutti K."/>
            <person name="Haridas S."/>
            <person name="Kuo A."/>
            <person name="Salamov A."/>
            <person name="Ahrendt S.R."/>
            <person name="Lau R."/>
            <person name="Bowen B.P."/>
            <person name="Lipzen A."/>
            <person name="Sullivan W."/>
            <person name="Andreopoulos W.B."/>
            <person name="Clum A."/>
            <person name="Lindquist E."/>
            <person name="Daum C."/>
            <person name="Northen T.R."/>
            <person name="Ramamoorthy G."/>
            <person name="Schmitz R.J."/>
            <person name="Gryganskyi A."/>
            <person name="Culley D."/>
            <person name="Magnuson J."/>
            <person name="James T.Y."/>
            <person name="O'Malley M.A."/>
            <person name="Stajich J.E."/>
            <person name="Spatafora J.W."/>
            <person name="Visel A."/>
            <person name="Grigoriev I.V."/>
        </authorList>
    </citation>
    <scope>NUCLEOTIDE SEQUENCE [LARGE SCALE GENOMIC DNA]</scope>
    <source>
        <strain evidence="3 4">NRRL Y-17943</strain>
    </source>
</reference>
<evidence type="ECO:0000256" key="2">
    <source>
        <dbReference type="SAM" id="MobiDB-lite"/>
    </source>
</evidence>
<dbReference type="PRINTS" id="PR00395">
    <property type="entry name" value="RIBOSOMALS2"/>
</dbReference>
<evidence type="ECO:0000256" key="1">
    <source>
        <dbReference type="ARBA" id="ARBA00006242"/>
    </source>
</evidence>
<comment type="similarity">
    <text evidence="1">Belongs to the universal ribosomal protein uS2 family.</text>
</comment>
<dbReference type="Pfam" id="PF00318">
    <property type="entry name" value="Ribosomal_S2"/>
    <property type="match status" value="2"/>
</dbReference>
<evidence type="ECO:0000313" key="4">
    <source>
        <dbReference type="Proteomes" id="UP000193218"/>
    </source>
</evidence>
<dbReference type="CDD" id="cd01425">
    <property type="entry name" value="RPS2"/>
    <property type="match status" value="1"/>
</dbReference>
<feature type="region of interest" description="Disordered" evidence="2">
    <location>
        <begin position="39"/>
        <end position="59"/>
    </location>
</feature>
<dbReference type="HAMAP" id="MF_00291_B">
    <property type="entry name" value="Ribosomal_uS2_B"/>
    <property type="match status" value="1"/>
</dbReference>
<dbReference type="SUPFAM" id="SSF52313">
    <property type="entry name" value="Ribosomal protein S2"/>
    <property type="match status" value="1"/>
</dbReference>
<dbReference type="GeneID" id="33557573"/>
<dbReference type="OrthoDB" id="2320368at2759"/>
<gene>
    <name evidence="3" type="ORF">BD324DRAFT_625076</name>
</gene>
<dbReference type="Proteomes" id="UP000193218">
    <property type="component" value="Unassembled WGS sequence"/>
</dbReference>